<evidence type="ECO:0000256" key="3">
    <source>
        <dbReference type="ARBA" id="ARBA00022801"/>
    </source>
</evidence>
<organism evidence="8 9">
    <name type="scientific">Diplocloster modestus</name>
    <dbReference type="NCBI Taxonomy" id="2850322"/>
    <lineage>
        <taxon>Bacteria</taxon>
        <taxon>Bacillati</taxon>
        <taxon>Bacillota</taxon>
        <taxon>Clostridia</taxon>
        <taxon>Lachnospirales</taxon>
        <taxon>Lachnospiraceae</taxon>
        <taxon>Diplocloster</taxon>
    </lineage>
</organism>
<dbReference type="Pfam" id="PF05592">
    <property type="entry name" value="Bac_rhamnosid"/>
    <property type="match status" value="1"/>
</dbReference>
<evidence type="ECO:0000313" key="9">
    <source>
        <dbReference type="Proteomes" id="UP001314681"/>
    </source>
</evidence>
<dbReference type="Gene3D" id="2.60.40.10">
    <property type="entry name" value="Immunoglobulins"/>
    <property type="match status" value="1"/>
</dbReference>
<dbReference type="InterPro" id="IPR013737">
    <property type="entry name" value="Bac_rhamnosid_N"/>
</dbReference>
<feature type="domain" description="Bacterial alpha-L-rhamnosidase N-terminal" evidence="5">
    <location>
        <begin position="164"/>
        <end position="330"/>
    </location>
</feature>
<evidence type="ECO:0000313" key="8">
    <source>
        <dbReference type="EMBL" id="MBU9728883.1"/>
    </source>
</evidence>
<dbReference type="Gene3D" id="2.60.120.260">
    <property type="entry name" value="Galactose-binding domain-like"/>
    <property type="match status" value="2"/>
</dbReference>
<evidence type="ECO:0000256" key="1">
    <source>
        <dbReference type="ARBA" id="ARBA00001445"/>
    </source>
</evidence>
<dbReference type="EC" id="3.2.1.40" evidence="2"/>
<sequence length="924" mass="105250">MKVTKLQCEAMNHPIGLSVSNPRLSWQLETDKRGDGQKAFQIWVYEEVIDSPVNMLIFYSGTLEAEEHFLVLDEVILNSGCRYLWKVVVTDKGGTAWESEEAYFEMGLLKETDWKAKWIEPVQKPAVKAANTITQGHPNQQMDIPLDELRPCPMIRKVFLADKPVLRARLYVTAHGIYRAWLNGMRAGDYEFSPEATCYDDYLQVQTYDVTDMMVKGENALGIELADGWWAGHIGNFGDSVQYGDKLALLAQLQIRYTDGSEEIIASDESFCSFEGPRRYADLCIGEKYDMNLEIPKWAEAGAYIEGTPVKIRDYGYRNLTGQNAPHIKVLETKNLVRTYISPKGERILDFGQLMAGNASLALIGQPHAAVTLQYFEETDQEGNYWFELGGRNSQQTDTVILDENGKGIYDPCFTYHAYRYIWLSSDRGEVREENAKARLIASDVEVSTQIVTSDKRVNRLQKNIEWTLRSNMFSILTDNPDRERAGWTGDGEMVMPAVCSNLDVQTVMRRWLLEAGFEQDEDGKVPLVVPNWETYANMRMKTSAGWEDAVVIIPWILYERYGDIRVLEESYPMMKKWVSYQRKRAGSTNPRDCGELTKEQAENYQYLDNGAFNFGDWLTPSACYNKETGEYTYFTQTLTYMMGSYYFAYTTSIMARAAKALGKTDEAKEYGDLNKRICRAAVDEIYKKGNILESPYMGAQILALHAGFYPQKDKQKLVNRMLTLIREKGMDCGFSSALLLFDTLCAYGREDIAYQFLLSEEFPSWLYEVNQGATTVWESMQAIMPDGTRNAVSFIQPCFCSIGNWMLSGMAGIRPAAPGYREIVIHPYLTDRLDFAEAVYRSAQGEIRSRWERDTHHTVHLKIQIPANARAYVFLEKAVPETVTEGGIQVEQSEGIIHVQREKKGVSLTVGSGKYHFTWKLQG</sequence>
<dbReference type="InterPro" id="IPR008928">
    <property type="entry name" value="6-hairpin_glycosidase_sf"/>
</dbReference>
<dbReference type="RefSeq" id="WP_158350968.1">
    <property type="nucleotide sequence ID" value="NZ_JAHQCX010000025.1"/>
</dbReference>
<feature type="domain" description="Alpha-L-rhamnosidase six-hairpin glycosidase" evidence="6">
    <location>
        <begin position="450"/>
        <end position="808"/>
    </location>
</feature>
<evidence type="ECO:0000259" key="5">
    <source>
        <dbReference type="Pfam" id="PF08531"/>
    </source>
</evidence>
<dbReference type="InterPro" id="IPR016007">
    <property type="entry name" value="Alpha_rhamnosid"/>
</dbReference>
<name>A0ABS6KED8_9FIRM</name>
<dbReference type="GO" id="GO:0016787">
    <property type="term" value="F:hydrolase activity"/>
    <property type="evidence" value="ECO:0007669"/>
    <property type="project" value="UniProtKB-KW"/>
</dbReference>
<evidence type="ECO:0000259" key="4">
    <source>
        <dbReference type="Pfam" id="PF05592"/>
    </source>
</evidence>
<feature type="domain" description="Alpha-L-rhamnosidase C-terminal" evidence="7">
    <location>
        <begin position="813"/>
        <end position="886"/>
    </location>
</feature>
<dbReference type="Gene3D" id="1.50.10.10">
    <property type="match status" value="1"/>
</dbReference>
<dbReference type="InterPro" id="IPR035398">
    <property type="entry name" value="Bac_rhamnosid_C"/>
</dbReference>
<dbReference type="PIRSF" id="PIRSF010631">
    <property type="entry name" value="A-rhamnsds"/>
    <property type="match status" value="1"/>
</dbReference>
<evidence type="ECO:0000256" key="2">
    <source>
        <dbReference type="ARBA" id="ARBA00012652"/>
    </source>
</evidence>
<accession>A0ABS6KED8</accession>
<dbReference type="InterPro" id="IPR008902">
    <property type="entry name" value="Rhamnosid_concanavalin"/>
</dbReference>
<dbReference type="SUPFAM" id="SSF48208">
    <property type="entry name" value="Six-hairpin glycosidases"/>
    <property type="match status" value="1"/>
</dbReference>
<dbReference type="PANTHER" id="PTHR33307:SF6">
    <property type="entry name" value="ALPHA-RHAMNOSIDASE (EUROFUNG)-RELATED"/>
    <property type="match status" value="1"/>
</dbReference>
<evidence type="ECO:0000259" key="6">
    <source>
        <dbReference type="Pfam" id="PF17389"/>
    </source>
</evidence>
<comment type="catalytic activity">
    <reaction evidence="1">
        <text>Hydrolysis of terminal non-reducing alpha-L-rhamnose residues in alpha-L-rhamnosides.</text>
        <dbReference type="EC" id="3.2.1.40"/>
    </reaction>
</comment>
<proteinExistence type="predicted"/>
<keyword evidence="9" id="KW-1185">Reference proteome</keyword>
<dbReference type="Pfam" id="PF25788">
    <property type="entry name" value="Ig_Rha78A_N"/>
    <property type="match status" value="1"/>
</dbReference>
<gene>
    <name evidence="8" type="ORF">KTH90_23105</name>
</gene>
<dbReference type="Pfam" id="PF17389">
    <property type="entry name" value="Bac_rhamnosid6H"/>
    <property type="match status" value="1"/>
</dbReference>
<reference evidence="8 9" key="1">
    <citation type="submission" date="2021-06" db="EMBL/GenBank/DDBJ databases">
        <title>Description of novel taxa of the family Lachnospiraceae.</title>
        <authorList>
            <person name="Chaplin A.V."/>
            <person name="Sokolova S.R."/>
            <person name="Pikina A.P."/>
            <person name="Korzhanova M."/>
            <person name="Belova V."/>
            <person name="Korostin D."/>
            <person name="Efimov B.A."/>
        </authorList>
    </citation>
    <scope>NUCLEOTIDE SEQUENCE [LARGE SCALE GENOMIC DNA]</scope>
    <source>
        <strain evidence="8 9">ASD4241</strain>
    </source>
</reference>
<dbReference type="EMBL" id="JAHQCX010000025">
    <property type="protein sequence ID" value="MBU9728883.1"/>
    <property type="molecule type" value="Genomic_DNA"/>
</dbReference>
<evidence type="ECO:0000259" key="7">
    <source>
        <dbReference type="Pfam" id="PF17390"/>
    </source>
</evidence>
<keyword evidence="3 8" id="KW-0378">Hydrolase</keyword>
<dbReference type="Proteomes" id="UP001314681">
    <property type="component" value="Unassembled WGS sequence"/>
</dbReference>
<feature type="domain" description="Alpha-L-rhamnosidase concanavalin-like" evidence="4">
    <location>
        <begin position="343"/>
        <end position="440"/>
    </location>
</feature>
<dbReference type="Gene3D" id="2.60.420.10">
    <property type="entry name" value="Maltose phosphorylase, domain 3"/>
    <property type="match status" value="1"/>
</dbReference>
<dbReference type="InterPro" id="IPR035396">
    <property type="entry name" value="Bac_rhamnosid6H"/>
</dbReference>
<dbReference type="InterPro" id="IPR013783">
    <property type="entry name" value="Ig-like_fold"/>
</dbReference>
<dbReference type="Pfam" id="PF08531">
    <property type="entry name" value="Bac_rhamnosid_N"/>
    <property type="match status" value="1"/>
</dbReference>
<dbReference type="Pfam" id="PF17390">
    <property type="entry name" value="Bac_rhamnosid_C"/>
    <property type="match status" value="1"/>
</dbReference>
<protein>
    <recommendedName>
        <fullName evidence="2">alpha-L-rhamnosidase</fullName>
        <ecNumber evidence="2">3.2.1.40</ecNumber>
    </recommendedName>
</protein>
<comment type="caution">
    <text evidence="8">The sequence shown here is derived from an EMBL/GenBank/DDBJ whole genome shotgun (WGS) entry which is preliminary data.</text>
</comment>
<dbReference type="PANTHER" id="PTHR33307">
    <property type="entry name" value="ALPHA-RHAMNOSIDASE (EUROFUNG)"/>
    <property type="match status" value="1"/>
</dbReference>
<dbReference type="InterPro" id="IPR012341">
    <property type="entry name" value="6hp_glycosidase-like_sf"/>
</dbReference>